<dbReference type="AlphaFoldDB" id="A0A9P5P6X2"/>
<dbReference type="EMBL" id="JADNRY010000266">
    <property type="protein sequence ID" value="KAF9059999.1"/>
    <property type="molecule type" value="Genomic_DNA"/>
</dbReference>
<dbReference type="PANTHER" id="PTHR10039">
    <property type="entry name" value="AMELOGENIN"/>
    <property type="match status" value="1"/>
</dbReference>
<dbReference type="InterPro" id="IPR056884">
    <property type="entry name" value="NPHP3-like_N"/>
</dbReference>
<dbReference type="Proteomes" id="UP000772434">
    <property type="component" value="Unassembled WGS sequence"/>
</dbReference>
<evidence type="ECO:0000256" key="1">
    <source>
        <dbReference type="ARBA" id="ARBA00022737"/>
    </source>
</evidence>
<keyword evidence="4" id="KW-1185">Reference proteome</keyword>
<feature type="domain" description="Nephrocystin 3-like N-terminal" evidence="2">
    <location>
        <begin position="5"/>
        <end position="79"/>
    </location>
</feature>
<accession>A0A9P5P6X2</accession>
<comment type="caution">
    <text evidence="3">The sequence shown here is derived from an EMBL/GenBank/DDBJ whole genome shotgun (WGS) entry which is preliminary data.</text>
</comment>
<evidence type="ECO:0000313" key="3">
    <source>
        <dbReference type="EMBL" id="KAF9059999.1"/>
    </source>
</evidence>
<name>A0A9P5P6X2_9AGAR</name>
<proteinExistence type="predicted"/>
<protein>
    <recommendedName>
        <fullName evidence="2">Nephrocystin 3-like N-terminal domain-containing protein</fullName>
    </recommendedName>
</protein>
<evidence type="ECO:0000259" key="2">
    <source>
        <dbReference type="Pfam" id="PF24883"/>
    </source>
</evidence>
<sequence>MATRQEQVHAALHELYKRSNMGLMEPTIMELSATLEVVSKDLSPVFLVLDAMDECSEAFDVLKHLANLKKNICIAVTSRYLAEPDYKVSWHIHLDDMKLFHQDVAKYLQDKLSHRKLKPELFAEIVNQLSEGAQGQFPSAKSKRHSQAWITCARTTQSGLSWRRSLQDGLICARIVHPVPICTRT</sequence>
<reference evidence="3" key="1">
    <citation type="submission" date="2020-11" db="EMBL/GenBank/DDBJ databases">
        <authorList>
            <consortium name="DOE Joint Genome Institute"/>
            <person name="Ahrendt S."/>
            <person name="Riley R."/>
            <person name="Andreopoulos W."/>
            <person name="Labutti K."/>
            <person name="Pangilinan J."/>
            <person name="Ruiz-Duenas F.J."/>
            <person name="Barrasa J.M."/>
            <person name="Sanchez-Garcia M."/>
            <person name="Camarero S."/>
            <person name="Miyauchi S."/>
            <person name="Serrano A."/>
            <person name="Linde D."/>
            <person name="Babiker R."/>
            <person name="Drula E."/>
            <person name="Ayuso-Fernandez I."/>
            <person name="Pacheco R."/>
            <person name="Padilla G."/>
            <person name="Ferreira P."/>
            <person name="Barriuso J."/>
            <person name="Kellner H."/>
            <person name="Castanera R."/>
            <person name="Alfaro M."/>
            <person name="Ramirez L."/>
            <person name="Pisabarro A.G."/>
            <person name="Kuo A."/>
            <person name="Tritt A."/>
            <person name="Lipzen A."/>
            <person name="He G."/>
            <person name="Yan M."/>
            <person name="Ng V."/>
            <person name="Cullen D."/>
            <person name="Martin F."/>
            <person name="Rosso M.-N."/>
            <person name="Henrissat B."/>
            <person name="Hibbett D."/>
            <person name="Martinez A.T."/>
            <person name="Grigoriev I.V."/>
        </authorList>
    </citation>
    <scope>NUCLEOTIDE SEQUENCE</scope>
    <source>
        <strain evidence="3">AH 40177</strain>
    </source>
</reference>
<keyword evidence="1" id="KW-0677">Repeat</keyword>
<organism evidence="3 4">
    <name type="scientific">Rhodocollybia butyracea</name>
    <dbReference type="NCBI Taxonomy" id="206335"/>
    <lineage>
        <taxon>Eukaryota</taxon>
        <taxon>Fungi</taxon>
        <taxon>Dikarya</taxon>
        <taxon>Basidiomycota</taxon>
        <taxon>Agaricomycotina</taxon>
        <taxon>Agaricomycetes</taxon>
        <taxon>Agaricomycetidae</taxon>
        <taxon>Agaricales</taxon>
        <taxon>Marasmiineae</taxon>
        <taxon>Omphalotaceae</taxon>
        <taxon>Rhodocollybia</taxon>
    </lineage>
</organism>
<dbReference type="OrthoDB" id="7464126at2759"/>
<evidence type="ECO:0000313" key="4">
    <source>
        <dbReference type="Proteomes" id="UP000772434"/>
    </source>
</evidence>
<gene>
    <name evidence="3" type="ORF">BDP27DRAFT_1340294</name>
</gene>
<dbReference type="Pfam" id="PF24883">
    <property type="entry name" value="NPHP3_N"/>
    <property type="match status" value="1"/>
</dbReference>